<feature type="non-terminal residue" evidence="1">
    <location>
        <position position="1"/>
    </location>
</feature>
<protein>
    <submittedName>
        <fullName evidence="1">Uncharacterized protein</fullName>
    </submittedName>
</protein>
<sequence length="65" mass="6871">VNGLADVAVFFSELLDTWTGDSGTLMLVRGKLGEDCVNTDSCLAGRCLAGFCQQSAVDLAWKSDV</sequence>
<organism evidence="1">
    <name type="scientific">marine sediment metagenome</name>
    <dbReference type="NCBI Taxonomy" id="412755"/>
    <lineage>
        <taxon>unclassified sequences</taxon>
        <taxon>metagenomes</taxon>
        <taxon>ecological metagenomes</taxon>
    </lineage>
</organism>
<gene>
    <name evidence="1" type="ORF">S01H1_85838</name>
</gene>
<dbReference type="AlphaFoldDB" id="X0Z313"/>
<proteinExistence type="predicted"/>
<accession>X0Z313</accession>
<comment type="caution">
    <text evidence="1">The sequence shown here is derived from an EMBL/GenBank/DDBJ whole genome shotgun (WGS) entry which is preliminary data.</text>
</comment>
<evidence type="ECO:0000313" key="1">
    <source>
        <dbReference type="EMBL" id="GAG42956.1"/>
    </source>
</evidence>
<name>X0Z313_9ZZZZ</name>
<feature type="non-terminal residue" evidence="1">
    <location>
        <position position="65"/>
    </location>
</feature>
<dbReference type="EMBL" id="BARS01059128">
    <property type="protein sequence ID" value="GAG42956.1"/>
    <property type="molecule type" value="Genomic_DNA"/>
</dbReference>
<reference evidence="1" key="1">
    <citation type="journal article" date="2014" name="Front. Microbiol.">
        <title>High frequency of phylogenetically diverse reductive dehalogenase-homologous genes in deep subseafloor sedimentary metagenomes.</title>
        <authorList>
            <person name="Kawai M."/>
            <person name="Futagami T."/>
            <person name="Toyoda A."/>
            <person name="Takaki Y."/>
            <person name="Nishi S."/>
            <person name="Hori S."/>
            <person name="Arai W."/>
            <person name="Tsubouchi T."/>
            <person name="Morono Y."/>
            <person name="Uchiyama I."/>
            <person name="Ito T."/>
            <person name="Fujiyama A."/>
            <person name="Inagaki F."/>
            <person name="Takami H."/>
        </authorList>
    </citation>
    <scope>NUCLEOTIDE SEQUENCE</scope>
    <source>
        <strain evidence="1">Expedition CK06-06</strain>
    </source>
</reference>